<dbReference type="AlphaFoldDB" id="A0A2P4P3L7"/>
<dbReference type="VEuPathDB" id="FungiDB:RhiirFUN_008205"/>
<evidence type="ECO:0008006" key="3">
    <source>
        <dbReference type="Google" id="ProtNLM"/>
    </source>
</evidence>
<organism evidence="1 2">
    <name type="scientific">Rhizophagus irregularis (strain DAOM 181602 / DAOM 197198 / MUCL 43194)</name>
    <name type="common">Arbuscular mycorrhizal fungus</name>
    <name type="synonym">Glomus intraradices</name>
    <dbReference type="NCBI Taxonomy" id="747089"/>
    <lineage>
        <taxon>Eukaryota</taxon>
        <taxon>Fungi</taxon>
        <taxon>Fungi incertae sedis</taxon>
        <taxon>Mucoromycota</taxon>
        <taxon>Glomeromycotina</taxon>
        <taxon>Glomeromycetes</taxon>
        <taxon>Glomerales</taxon>
        <taxon>Glomeraceae</taxon>
        <taxon>Rhizophagus</taxon>
    </lineage>
</organism>
<sequence length="73" mass="8622">MSLYFAYNYSKRIALSTTFLNKEITIILNKIKEKLKYEKNLTLVVDGWCDESRVPNRLTKFSISDGIIIHFLY</sequence>
<dbReference type="Proteomes" id="UP000018888">
    <property type="component" value="Unassembled WGS sequence"/>
</dbReference>
<gene>
    <name evidence="1" type="ORF">GLOIN_2v1788481</name>
</gene>
<dbReference type="EMBL" id="AUPC02000418">
    <property type="protein sequence ID" value="POG59965.1"/>
    <property type="molecule type" value="Genomic_DNA"/>
</dbReference>
<evidence type="ECO:0000313" key="1">
    <source>
        <dbReference type="EMBL" id="POG59965.1"/>
    </source>
</evidence>
<protein>
    <recommendedName>
        <fullName evidence="3">DUF659 domain-containing protein</fullName>
    </recommendedName>
</protein>
<reference evidence="1 2" key="1">
    <citation type="journal article" date="2013" name="Proc. Natl. Acad. Sci. U.S.A.">
        <title>Genome of an arbuscular mycorrhizal fungus provides insight into the oldest plant symbiosis.</title>
        <authorList>
            <person name="Tisserant E."/>
            <person name="Malbreil M."/>
            <person name="Kuo A."/>
            <person name="Kohler A."/>
            <person name="Symeonidi A."/>
            <person name="Balestrini R."/>
            <person name="Charron P."/>
            <person name="Duensing N."/>
            <person name="Frei Dit Frey N."/>
            <person name="Gianinazzi-Pearson V."/>
            <person name="Gilbert L.B."/>
            <person name="Handa Y."/>
            <person name="Herr J.R."/>
            <person name="Hijri M."/>
            <person name="Koul R."/>
            <person name="Kawaguchi M."/>
            <person name="Krajinski F."/>
            <person name="Lammers P.J."/>
            <person name="Masclaux F.G."/>
            <person name="Murat C."/>
            <person name="Morin E."/>
            <person name="Ndikumana S."/>
            <person name="Pagni M."/>
            <person name="Petitpierre D."/>
            <person name="Requena N."/>
            <person name="Rosikiewicz P."/>
            <person name="Riley R."/>
            <person name="Saito K."/>
            <person name="San Clemente H."/>
            <person name="Shapiro H."/>
            <person name="van Tuinen D."/>
            <person name="Becard G."/>
            <person name="Bonfante P."/>
            <person name="Paszkowski U."/>
            <person name="Shachar-Hill Y.Y."/>
            <person name="Tuskan G.A."/>
            <person name="Young P.W."/>
            <person name="Sanders I.R."/>
            <person name="Henrissat B."/>
            <person name="Rensing S.A."/>
            <person name="Grigoriev I.V."/>
            <person name="Corradi N."/>
            <person name="Roux C."/>
            <person name="Martin F."/>
        </authorList>
    </citation>
    <scope>NUCLEOTIDE SEQUENCE [LARGE SCALE GENOMIC DNA]</scope>
    <source>
        <strain evidence="1 2">DAOM 197198</strain>
    </source>
</reference>
<keyword evidence="2" id="KW-1185">Reference proteome</keyword>
<reference evidence="1 2" key="2">
    <citation type="journal article" date="2018" name="New Phytol.">
        <title>High intraspecific genome diversity in the model arbuscular mycorrhizal symbiont Rhizophagus irregularis.</title>
        <authorList>
            <person name="Chen E.C.H."/>
            <person name="Morin E."/>
            <person name="Beaudet D."/>
            <person name="Noel J."/>
            <person name="Yildirir G."/>
            <person name="Ndikumana S."/>
            <person name="Charron P."/>
            <person name="St-Onge C."/>
            <person name="Giorgi J."/>
            <person name="Kruger M."/>
            <person name="Marton T."/>
            <person name="Ropars J."/>
            <person name="Grigoriev I.V."/>
            <person name="Hainaut M."/>
            <person name="Henrissat B."/>
            <person name="Roux C."/>
            <person name="Martin F."/>
            <person name="Corradi N."/>
        </authorList>
    </citation>
    <scope>NUCLEOTIDE SEQUENCE [LARGE SCALE GENOMIC DNA]</scope>
    <source>
        <strain evidence="1 2">DAOM 197198</strain>
    </source>
</reference>
<comment type="caution">
    <text evidence="1">The sequence shown here is derived from an EMBL/GenBank/DDBJ whole genome shotgun (WGS) entry which is preliminary data.</text>
</comment>
<evidence type="ECO:0000313" key="2">
    <source>
        <dbReference type="Proteomes" id="UP000018888"/>
    </source>
</evidence>
<accession>A0A2P4P3L7</accession>
<name>A0A2P4P3L7_RHIID</name>
<proteinExistence type="predicted"/>